<protein>
    <submittedName>
        <fullName evidence="1">Uncharacterized protein</fullName>
    </submittedName>
</protein>
<dbReference type="Proteomes" id="UP000502345">
    <property type="component" value="Chromosome"/>
</dbReference>
<evidence type="ECO:0000313" key="2">
    <source>
        <dbReference type="Proteomes" id="UP000502345"/>
    </source>
</evidence>
<name>A0A6G9CKX0_RHOER</name>
<gene>
    <name evidence="1" type="ORF">G9444_0429</name>
</gene>
<dbReference type="AlphaFoldDB" id="A0A6G9CKX0"/>
<reference evidence="1 2" key="1">
    <citation type="submission" date="2020-03" db="EMBL/GenBank/DDBJ databases">
        <title>Screen low temperature-resistant strains for efficient degradation of petroleum hydrocarbons under the low temperature.</title>
        <authorList>
            <person name="Wang Y."/>
            <person name="Chen J."/>
        </authorList>
    </citation>
    <scope>NUCLEOTIDE SEQUENCE [LARGE SCALE GENOMIC DNA]</scope>
    <source>
        <strain evidence="1 2">KB1</strain>
    </source>
</reference>
<organism evidence="1 2">
    <name type="scientific">Rhodococcus erythropolis</name>
    <name type="common">Arthrobacter picolinophilus</name>
    <dbReference type="NCBI Taxonomy" id="1833"/>
    <lineage>
        <taxon>Bacteria</taxon>
        <taxon>Bacillati</taxon>
        <taxon>Actinomycetota</taxon>
        <taxon>Actinomycetes</taxon>
        <taxon>Mycobacteriales</taxon>
        <taxon>Nocardiaceae</taxon>
        <taxon>Rhodococcus</taxon>
        <taxon>Rhodococcus erythropolis group</taxon>
    </lineage>
</organism>
<proteinExistence type="predicted"/>
<evidence type="ECO:0000313" key="1">
    <source>
        <dbReference type="EMBL" id="QIP37673.1"/>
    </source>
</evidence>
<dbReference type="EMBL" id="CP050124">
    <property type="protein sequence ID" value="QIP37673.1"/>
    <property type="molecule type" value="Genomic_DNA"/>
</dbReference>
<accession>A0A6G9CKX0</accession>
<sequence length="33" mass="3777">MAGLLAHSFAQFRCNETSIRTMVAEEYLEFLVV</sequence>